<gene>
    <name evidence="2" type="primary">CSON004065</name>
</gene>
<sequence length="496" mass="56789">MIQSKINTTREVCHNIHKKKLKLFRSQTSIKTNANVFSMCCSENIKFVLVMKNKLNLVAIRSIKFDFEFATFSNLILKPASRSALLLRYSRKYYSQRQARRHRGKMPINNSGNGEMLSAIEEMSDIYDAFAPHVDTTKLSGIADIVPLASASPAKKLQFKTFLEVQQTLQQGKKREVKLMIRENNWPIHSSIRSQLWPVLCAQHQIGKSMLDGFYWDMVNQVFGTTELPEKPIMLPPFVDSTHCLPYFLNKKGRAVADRIVSVLGYACPDITYSPSLYPITAILLHYMSEEECYHCLASLIAAKEKVFITQTKLLFEVTWKTVMQISKKHAKPAIMYLTRLCTGQKVERLFTDWMWWILSSLPFTHLVRVMDCFLHEGIKVFYRVALAILILFNKHSSSANSSVEWSTDSAKNDIDNAIPKFCKNIPVTPSKLLRTAFSIRNLRVFIKTEMVLKSKSVLTGPKQLVRSRSSDNLPTSQSQLNIQMMSHTLTIREVS</sequence>
<organism evidence="2">
    <name type="scientific">Culicoides sonorensis</name>
    <name type="common">Biting midge</name>
    <dbReference type="NCBI Taxonomy" id="179676"/>
    <lineage>
        <taxon>Eukaryota</taxon>
        <taxon>Metazoa</taxon>
        <taxon>Ecdysozoa</taxon>
        <taxon>Arthropoda</taxon>
        <taxon>Hexapoda</taxon>
        <taxon>Insecta</taxon>
        <taxon>Pterygota</taxon>
        <taxon>Neoptera</taxon>
        <taxon>Endopterygota</taxon>
        <taxon>Diptera</taxon>
        <taxon>Nematocera</taxon>
        <taxon>Chironomoidea</taxon>
        <taxon>Ceratopogonidae</taxon>
        <taxon>Ceratopogoninae</taxon>
        <taxon>Culicoides</taxon>
        <taxon>Monoculicoides</taxon>
    </lineage>
</organism>
<dbReference type="PANTHER" id="PTHR47219:SF9">
    <property type="entry name" value="GTPASE ACTIVATING PROTEIN AND CENTROSOME-ASSOCIATED, ISOFORM B"/>
    <property type="match status" value="1"/>
</dbReference>
<dbReference type="PANTHER" id="PTHR47219">
    <property type="entry name" value="RAB GTPASE-ACTIVATING PROTEIN 1-LIKE"/>
    <property type="match status" value="1"/>
</dbReference>
<dbReference type="SUPFAM" id="SSF47923">
    <property type="entry name" value="Ypt/Rab-GAP domain of gyp1p"/>
    <property type="match status" value="1"/>
</dbReference>
<name>A0A336LWN7_CULSO</name>
<dbReference type="InterPro" id="IPR000195">
    <property type="entry name" value="Rab-GAP-TBC_dom"/>
</dbReference>
<dbReference type="VEuPathDB" id="VectorBase:CSON004065"/>
<evidence type="ECO:0000259" key="1">
    <source>
        <dbReference type="PROSITE" id="PS50086"/>
    </source>
</evidence>
<dbReference type="AlphaFoldDB" id="A0A336LWN7"/>
<dbReference type="GO" id="GO:0031267">
    <property type="term" value="F:small GTPase binding"/>
    <property type="evidence" value="ECO:0007669"/>
    <property type="project" value="TreeGrafter"/>
</dbReference>
<dbReference type="InterPro" id="IPR050302">
    <property type="entry name" value="Rab_GAP_TBC_domain"/>
</dbReference>
<evidence type="ECO:0000313" key="2">
    <source>
        <dbReference type="EMBL" id="SSX21169.1"/>
    </source>
</evidence>
<dbReference type="SMART" id="SM00164">
    <property type="entry name" value="TBC"/>
    <property type="match status" value="1"/>
</dbReference>
<dbReference type="GO" id="GO:0005096">
    <property type="term" value="F:GTPase activator activity"/>
    <property type="evidence" value="ECO:0007669"/>
    <property type="project" value="TreeGrafter"/>
</dbReference>
<dbReference type="InterPro" id="IPR035969">
    <property type="entry name" value="Rab-GAP_TBC_sf"/>
</dbReference>
<dbReference type="Gene3D" id="1.10.472.80">
    <property type="entry name" value="Ypt/Rab-GAP domain of gyp1p, domain 3"/>
    <property type="match status" value="1"/>
</dbReference>
<reference evidence="2" key="1">
    <citation type="submission" date="2018-07" db="EMBL/GenBank/DDBJ databases">
        <authorList>
            <person name="Quirk P.G."/>
            <person name="Krulwich T.A."/>
        </authorList>
    </citation>
    <scope>NUCLEOTIDE SEQUENCE</scope>
</reference>
<dbReference type="Pfam" id="PF00566">
    <property type="entry name" value="RabGAP-TBC"/>
    <property type="match status" value="1"/>
</dbReference>
<dbReference type="EMBL" id="UFQT01000177">
    <property type="protein sequence ID" value="SSX21169.1"/>
    <property type="molecule type" value="Genomic_DNA"/>
</dbReference>
<accession>A0A336LWN7</accession>
<dbReference type="PROSITE" id="PS50086">
    <property type="entry name" value="TBC_RABGAP"/>
    <property type="match status" value="1"/>
</dbReference>
<feature type="domain" description="Rab-GAP TBC" evidence="1">
    <location>
        <begin position="187"/>
        <end position="378"/>
    </location>
</feature>
<protein>
    <submittedName>
        <fullName evidence="2">CSON004065 protein</fullName>
    </submittedName>
</protein>
<proteinExistence type="predicted"/>
<dbReference type="OMA" id="SSHNSDW"/>